<feature type="transmembrane region" description="Helical" evidence="8">
    <location>
        <begin position="93"/>
        <end position="119"/>
    </location>
</feature>
<reference evidence="10" key="1">
    <citation type="journal article" date="2019" name="Int. J. Syst. Evol. Microbiol.">
        <title>The Global Catalogue of Microorganisms (GCM) 10K type strain sequencing project: providing services to taxonomists for standard genome sequencing and annotation.</title>
        <authorList>
            <consortium name="The Broad Institute Genomics Platform"/>
            <consortium name="The Broad Institute Genome Sequencing Center for Infectious Disease"/>
            <person name="Wu L."/>
            <person name="Ma J."/>
        </authorList>
    </citation>
    <scope>NUCLEOTIDE SEQUENCE [LARGE SCALE GENOMIC DNA]</scope>
    <source>
        <strain evidence="10">CECT 7184</strain>
    </source>
</reference>
<evidence type="ECO:0000256" key="3">
    <source>
        <dbReference type="ARBA" id="ARBA00022448"/>
    </source>
</evidence>
<dbReference type="CDD" id="cd06550">
    <property type="entry name" value="TM_ABC_iron-siderophores_like"/>
    <property type="match status" value="1"/>
</dbReference>
<evidence type="ECO:0000256" key="5">
    <source>
        <dbReference type="ARBA" id="ARBA00022692"/>
    </source>
</evidence>
<keyword evidence="5 8" id="KW-0812">Transmembrane</keyword>
<keyword evidence="4" id="KW-1003">Cell membrane</keyword>
<feature type="transmembrane region" description="Helical" evidence="8">
    <location>
        <begin position="246"/>
        <end position="273"/>
    </location>
</feature>
<feature type="transmembrane region" description="Helical" evidence="8">
    <location>
        <begin position="125"/>
        <end position="148"/>
    </location>
</feature>
<keyword evidence="3" id="KW-0813">Transport</keyword>
<evidence type="ECO:0000256" key="7">
    <source>
        <dbReference type="ARBA" id="ARBA00023136"/>
    </source>
</evidence>
<gene>
    <name evidence="9" type="ORF">QW060_04795</name>
</gene>
<proteinExistence type="inferred from homology"/>
<comment type="similarity">
    <text evidence="2">Belongs to the binding-protein-dependent transport system permease family. FecCD subfamily.</text>
</comment>
<dbReference type="InterPro" id="IPR037294">
    <property type="entry name" value="ABC_BtuC-like"/>
</dbReference>
<evidence type="ECO:0000313" key="10">
    <source>
        <dbReference type="Proteomes" id="UP001242368"/>
    </source>
</evidence>
<evidence type="ECO:0000256" key="4">
    <source>
        <dbReference type="ARBA" id="ARBA00022475"/>
    </source>
</evidence>
<dbReference type="RefSeq" id="WP_290362516.1">
    <property type="nucleotide sequence ID" value="NZ_JAUFQU010000001.1"/>
</dbReference>
<dbReference type="EMBL" id="JAUFQU010000001">
    <property type="protein sequence ID" value="MDN3706443.1"/>
    <property type="molecule type" value="Genomic_DNA"/>
</dbReference>
<evidence type="ECO:0000256" key="6">
    <source>
        <dbReference type="ARBA" id="ARBA00022989"/>
    </source>
</evidence>
<keyword evidence="6 8" id="KW-1133">Transmembrane helix</keyword>
<feature type="transmembrane region" description="Helical" evidence="8">
    <location>
        <begin position="9"/>
        <end position="28"/>
    </location>
</feature>
<evidence type="ECO:0000256" key="8">
    <source>
        <dbReference type="SAM" id="Phobius"/>
    </source>
</evidence>
<feature type="transmembrane region" description="Helical" evidence="8">
    <location>
        <begin position="315"/>
        <end position="336"/>
    </location>
</feature>
<feature type="transmembrane region" description="Helical" evidence="8">
    <location>
        <begin position="64"/>
        <end position="81"/>
    </location>
</feature>
<protein>
    <submittedName>
        <fullName evidence="9">Iron ABC transporter permease</fullName>
    </submittedName>
</protein>
<sequence>MRLINQHKFLFCVLGAMLVVAFVVNLSIGSLHIPFAQIIDILLGKGAEKVSWEYIILNYRLPKALTAIMVGLSLSVCGMLMQTLFRNPMAESYVLGLSSGASLGVAIIILGAGFLPLFIKQYLVSAYAVVIASVMGSLIVLIVVLLVSRKVKDSMTLLIIGLMFASFTGAIVGVLSYFSTAEELQKYTFWALGSLGNQSWSNIAILFGSILTGAILSFLSLKTLNALLLGENYARSMGINIKKSRYIIIIATGILSGACTAFVGPVAFVGLAVPHISRMLFKTSNHFILFFANCFLGALVLLICDSLCQLPGEAFLLPINAVTSMAGAPVVIWLLINRKSIRV</sequence>
<feature type="transmembrane region" description="Helical" evidence="8">
    <location>
        <begin position="285"/>
        <end position="303"/>
    </location>
</feature>
<name>A0ABT8CPN1_9FLAO</name>
<feature type="transmembrane region" description="Helical" evidence="8">
    <location>
        <begin position="199"/>
        <end position="225"/>
    </location>
</feature>
<dbReference type="Pfam" id="PF01032">
    <property type="entry name" value="FecCD"/>
    <property type="match status" value="1"/>
</dbReference>
<keyword evidence="10" id="KW-1185">Reference proteome</keyword>
<keyword evidence="7 8" id="KW-0472">Membrane</keyword>
<dbReference type="Gene3D" id="1.10.3470.10">
    <property type="entry name" value="ABC transporter involved in vitamin B12 uptake, BtuC"/>
    <property type="match status" value="1"/>
</dbReference>
<evidence type="ECO:0000256" key="1">
    <source>
        <dbReference type="ARBA" id="ARBA00004651"/>
    </source>
</evidence>
<dbReference type="InterPro" id="IPR000522">
    <property type="entry name" value="ABC_transptr_permease_BtuC"/>
</dbReference>
<organism evidence="9 10">
    <name type="scientific">Paenimyroides ceti</name>
    <dbReference type="NCBI Taxonomy" id="395087"/>
    <lineage>
        <taxon>Bacteria</taxon>
        <taxon>Pseudomonadati</taxon>
        <taxon>Bacteroidota</taxon>
        <taxon>Flavobacteriia</taxon>
        <taxon>Flavobacteriales</taxon>
        <taxon>Flavobacteriaceae</taxon>
        <taxon>Paenimyroides</taxon>
    </lineage>
</organism>
<dbReference type="SUPFAM" id="SSF81345">
    <property type="entry name" value="ABC transporter involved in vitamin B12 uptake, BtuC"/>
    <property type="match status" value="1"/>
</dbReference>
<dbReference type="Proteomes" id="UP001242368">
    <property type="component" value="Unassembled WGS sequence"/>
</dbReference>
<comment type="subcellular location">
    <subcellularLocation>
        <location evidence="1">Cell membrane</location>
        <topology evidence="1">Multi-pass membrane protein</topology>
    </subcellularLocation>
</comment>
<dbReference type="PANTHER" id="PTHR30472">
    <property type="entry name" value="FERRIC ENTEROBACTIN TRANSPORT SYSTEM PERMEASE PROTEIN"/>
    <property type="match status" value="1"/>
</dbReference>
<evidence type="ECO:0000256" key="2">
    <source>
        <dbReference type="ARBA" id="ARBA00007935"/>
    </source>
</evidence>
<feature type="transmembrane region" description="Helical" evidence="8">
    <location>
        <begin position="155"/>
        <end position="179"/>
    </location>
</feature>
<accession>A0ABT8CPN1</accession>
<evidence type="ECO:0000313" key="9">
    <source>
        <dbReference type="EMBL" id="MDN3706443.1"/>
    </source>
</evidence>
<dbReference type="PANTHER" id="PTHR30472:SF41">
    <property type="entry name" value="TRANSPORT SYSTEM PERMEASE PROTEIN"/>
    <property type="match status" value="1"/>
</dbReference>
<comment type="caution">
    <text evidence="9">The sequence shown here is derived from an EMBL/GenBank/DDBJ whole genome shotgun (WGS) entry which is preliminary data.</text>
</comment>